<name>A0A8R7P299_TRIUA</name>
<reference evidence="2" key="3">
    <citation type="submission" date="2022-06" db="UniProtKB">
        <authorList>
            <consortium name="EnsemblPlants"/>
        </authorList>
    </citation>
    <scope>IDENTIFICATION</scope>
</reference>
<reference evidence="3" key="1">
    <citation type="journal article" date="2013" name="Nature">
        <title>Draft genome of the wheat A-genome progenitor Triticum urartu.</title>
        <authorList>
            <person name="Ling H.Q."/>
            <person name="Zhao S."/>
            <person name="Liu D."/>
            <person name="Wang J."/>
            <person name="Sun H."/>
            <person name="Zhang C."/>
            <person name="Fan H."/>
            <person name="Li D."/>
            <person name="Dong L."/>
            <person name="Tao Y."/>
            <person name="Gao C."/>
            <person name="Wu H."/>
            <person name="Li Y."/>
            <person name="Cui Y."/>
            <person name="Guo X."/>
            <person name="Zheng S."/>
            <person name="Wang B."/>
            <person name="Yu K."/>
            <person name="Liang Q."/>
            <person name="Yang W."/>
            <person name="Lou X."/>
            <person name="Chen J."/>
            <person name="Feng M."/>
            <person name="Jian J."/>
            <person name="Zhang X."/>
            <person name="Luo G."/>
            <person name="Jiang Y."/>
            <person name="Liu J."/>
            <person name="Wang Z."/>
            <person name="Sha Y."/>
            <person name="Zhang B."/>
            <person name="Wu H."/>
            <person name="Tang D."/>
            <person name="Shen Q."/>
            <person name="Xue P."/>
            <person name="Zou S."/>
            <person name="Wang X."/>
            <person name="Liu X."/>
            <person name="Wang F."/>
            <person name="Yang Y."/>
            <person name="An X."/>
            <person name="Dong Z."/>
            <person name="Zhang K."/>
            <person name="Zhang X."/>
            <person name="Luo M.C."/>
            <person name="Dvorak J."/>
            <person name="Tong Y."/>
            <person name="Wang J."/>
            <person name="Yang H."/>
            <person name="Li Z."/>
            <person name="Wang D."/>
            <person name="Zhang A."/>
            <person name="Wang J."/>
        </authorList>
    </citation>
    <scope>NUCLEOTIDE SEQUENCE</scope>
    <source>
        <strain evidence="3">cv. G1812</strain>
    </source>
</reference>
<organism evidence="2 3">
    <name type="scientific">Triticum urartu</name>
    <name type="common">Red wild einkorn</name>
    <name type="synonym">Crithodium urartu</name>
    <dbReference type="NCBI Taxonomy" id="4572"/>
    <lineage>
        <taxon>Eukaryota</taxon>
        <taxon>Viridiplantae</taxon>
        <taxon>Streptophyta</taxon>
        <taxon>Embryophyta</taxon>
        <taxon>Tracheophyta</taxon>
        <taxon>Spermatophyta</taxon>
        <taxon>Magnoliopsida</taxon>
        <taxon>Liliopsida</taxon>
        <taxon>Poales</taxon>
        <taxon>Poaceae</taxon>
        <taxon>BOP clade</taxon>
        <taxon>Pooideae</taxon>
        <taxon>Triticodae</taxon>
        <taxon>Triticeae</taxon>
        <taxon>Triticinae</taxon>
        <taxon>Triticum</taxon>
    </lineage>
</organism>
<accession>A0A8R7P299</accession>
<feature type="region of interest" description="Disordered" evidence="1">
    <location>
        <begin position="53"/>
        <end position="87"/>
    </location>
</feature>
<keyword evidence="3" id="KW-1185">Reference proteome</keyword>
<dbReference type="Proteomes" id="UP000015106">
    <property type="component" value="Chromosome 1"/>
</dbReference>
<feature type="region of interest" description="Disordered" evidence="1">
    <location>
        <begin position="109"/>
        <end position="138"/>
    </location>
</feature>
<sequence>MTIVNKQVWNMIHQTLYHSFLQTEPVYRPGPDPARTKTTGPSCELSRTCRARSSTAASRHTAGGCTASSSAASEQHGTGTGAHRCHCQRPVSSGAAAAVGTACCRRWPQPALRGGGTPSRRTPKLKRPVPWMRFRRRK</sequence>
<evidence type="ECO:0000313" key="2">
    <source>
        <dbReference type="EnsemblPlants" id="TuG1812G0100001508.01.T01.cds471105"/>
    </source>
</evidence>
<dbReference type="AlphaFoldDB" id="A0A8R7P299"/>
<dbReference type="Gramene" id="TuG1812G0100001508.01.T01">
    <property type="protein sequence ID" value="TuG1812G0100001508.01.T01.cds471105"/>
    <property type="gene ID" value="TuG1812G0100001508.01"/>
</dbReference>
<protein>
    <submittedName>
        <fullName evidence="2">Uncharacterized protein</fullName>
    </submittedName>
</protein>
<reference evidence="2" key="2">
    <citation type="submission" date="2018-03" db="EMBL/GenBank/DDBJ databases">
        <title>The Triticum urartu genome reveals the dynamic nature of wheat genome evolution.</title>
        <authorList>
            <person name="Ling H."/>
            <person name="Ma B."/>
            <person name="Shi X."/>
            <person name="Liu H."/>
            <person name="Dong L."/>
            <person name="Sun H."/>
            <person name="Cao Y."/>
            <person name="Gao Q."/>
            <person name="Zheng S."/>
            <person name="Li Y."/>
            <person name="Yu Y."/>
            <person name="Du H."/>
            <person name="Qi M."/>
            <person name="Li Y."/>
            <person name="Yu H."/>
            <person name="Cui Y."/>
            <person name="Wang N."/>
            <person name="Chen C."/>
            <person name="Wu H."/>
            <person name="Zhao Y."/>
            <person name="Zhang J."/>
            <person name="Li Y."/>
            <person name="Zhou W."/>
            <person name="Zhang B."/>
            <person name="Hu W."/>
            <person name="Eijk M."/>
            <person name="Tang J."/>
            <person name="Witsenboer H."/>
            <person name="Zhao S."/>
            <person name="Li Z."/>
            <person name="Zhang A."/>
            <person name="Wang D."/>
            <person name="Liang C."/>
        </authorList>
    </citation>
    <scope>NUCLEOTIDE SEQUENCE [LARGE SCALE GENOMIC DNA]</scope>
    <source>
        <strain evidence="2">cv. G1812</strain>
    </source>
</reference>
<feature type="compositionally biased region" description="Basic residues" evidence="1">
    <location>
        <begin position="121"/>
        <end position="138"/>
    </location>
</feature>
<proteinExistence type="predicted"/>
<dbReference type="EnsemblPlants" id="TuG1812G0100001508.01.T01">
    <property type="protein sequence ID" value="TuG1812G0100001508.01.T01.cds471105"/>
    <property type="gene ID" value="TuG1812G0100001508.01"/>
</dbReference>
<feature type="compositionally biased region" description="Low complexity" evidence="1">
    <location>
        <begin position="53"/>
        <end position="73"/>
    </location>
</feature>
<evidence type="ECO:0000256" key="1">
    <source>
        <dbReference type="SAM" id="MobiDB-lite"/>
    </source>
</evidence>
<feature type="region of interest" description="Disordered" evidence="1">
    <location>
        <begin position="28"/>
        <end position="47"/>
    </location>
</feature>
<evidence type="ECO:0000313" key="3">
    <source>
        <dbReference type="Proteomes" id="UP000015106"/>
    </source>
</evidence>